<evidence type="ECO:0000313" key="2">
    <source>
        <dbReference type="EMBL" id="TNN38734.1"/>
    </source>
</evidence>
<feature type="compositionally biased region" description="Low complexity" evidence="1">
    <location>
        <begin position="119"/>
        <end position="156"/>
    </location>
</feature>
<name>A0A4Z2FD90_9TELE</name>
<feature type="region of interest" description="Disordered" evidence="1">
    <location>
        <begin position="88"/>
        <end position="156"/>
    </location>
</feature>
<sequence>MSERFAFLLHWRRKHRNTDVSDGRGSDRGGGGGIPTCGHLADGPWALSQRWMQVTAAQGGQPVLARRRPRLEADGADVAFALFRLLQGGRGFGGRGHRRRLEETRARRGPAGGAGSSGPGAMATGPSSSSSSDSLTSVVLPDSGSAAPAAGARSRNSWKPLEGAAVWLG</sequence>
<dbReference type="Proteomes" id="UP000314294">
    <property type="component" value="Unassembled WGS sequence"/>
</dbReference>
<accession>A0A4Z2FD90</accession>
<evidence type="ECO:0000313" key="3">
    <source>
        <dbReference type="Proteomes" id="UP000314294"/>
    </source>
</evidence>
<dbReference type="EMBL" id="SRLO01001343">
    <property type="protein sequence ID" value="TNN38734.1"/>
    <property type="molecule type" value="Genomic_DNA"/>
</dbReference>
<keyword evidence="3" id="KW-1185">Reference proteome</keyword>
<comment type="caution">
    <text evidence="2">The sequence shown here is derived from an EMBL/GenBank/DDBJ whole genome shotgun (WGS) entry which is preliminary data.</text>
</comment>
<dbReference type="AlphaFoldDB" id="A0A4Z2FD90"/>
<proteinExistence type="predicted"/>
<gene>
    <name evidence="2" type="ORF">EYF80_051090</name>
</gene>
<protein>
    <submittedName>
        <fullName evidence="2">Uncharacterized protein</fullName>
    </submittedName>
</protein>
<evidence type="ECO:0000256" key="1">
    <source>
        <dbReference type="SAM" id="MobiDB-lite"/>
    </source>
</evidence>
<organism evidence="2 3">
    <name type="scientific">Liparis tanakae</name>
    <name type="common">Tanaka's snailfish</name>
    <dbReference type="NCBI Taxonomy" id="230148"/>
    <lineage>
        <taxon>Eukaryota</taxon>
        <taxon>Metazoa</taxon>
        <taxon>Chordata</taxon>
        <taxon>Craniata</taxon>
        <taxon>Vertebrata</taxon>
        <taxon>Euteleostomi</taxon>
        <taxon>Actinopterygii</taxon>
        <taxon>Neopterygii</taxon>
        <taxon>Teleostei</taxon>
        <taxon>Neoteleostei</taxon>
        <taxon>Acanthomorphata</taxon>
        <taxon>Eupercaria</taxon>
        <taxon>Perciformes</taxon>
        <taxon>Cottioidei</taxon>
        <taxon>Cottales</taxon>
        <taxon>Liparidae</taxon>
        <taxon>Liparis</taxon>
    </lineage>
</organism>
<reference evidence="2 3" key="1">
    <citation type="submission" date="2019-03" db="EMBL/GenBank/DDBJ databases">
        <title>First draft genome of Liparis tanakae, snailfish: a comprehensive survey of snailfish specific genes.</title>
        <authorList>
            <person name="Kim W."/>
            <person name="Song I."/>
            <person name="Jeong J.-H."/>
            <person name="Kim D."/>
            <person name="Kim S."/>
            <person name="Ryu S."/>
            <person name="Song J.Y."/>
            <person name="Lee S.K."/>
        </authorList>
    </citation>
    <scope>NUCLEOTIDE SEQUENCE [LARGE SCALE GENOMIC DNA]</scope>
    <source>
        <tissue evidence="2">Muscle</tissue>
    </source>
</reference>